<organism evidence="1 2">
    <name type="scientific">Mycolicibacterium doricum</name>
    <dbReference type="NCBI Taxonomy" id="126673"/>
    <lineage>
        <taxon>Bacteria</taxon>
        <taxon>Bacillati</taxon>
        <taxon>Actinomycetota</taxon>
        <taxon>Actinomycetes</taxon>
        <taxon>Mycobacteriales</taxon>
        <taxon>Mycobacteriaceae</taxon>
        <taxon>Mycolicibacterium</taxon>
    </lineage>
</organism>
<reference evidence="1 2" key="1">
    <citation type="journal article" date="2019" name="Emerg. Microbes Infect.">
        <title>Comprehensive subspecies identification of 175 nontuberculous mycobacteria species based on 7547 genomic profiles.</title>
        <authorList>
            <person name="Matsumoto Y."/>
            <person name="Kinjo T."/>
            <person name="Motooka D."/>
            <person name="Nabeya D."/>
            <person name="Jung N."/>
            <person name="Uechi K."/>
            <person name="Horii T."/>
            <person name="Iida T."/>
            <person name="Fujita J."/>
            <person name="Nakamura S."/>
        </authorList>
    </citation>
    <scope>NUCLEOTIDE SEQUENCE [LARGE SCALE GENOMIC DNA]</scope>
    <source>
        <strain evidence="1 2">JCM 12405</strain>
    </source>
</reference>
<proteinExistence type="predicted"/>
<accession>A0A7I7VT31</accession>
<name>A0A7I7VT31_9MYCO</name>
<dbReference type="EMBL" id="AP022605">
    <property type="protein sequence ID" value="BBZ07545.1"/>
    <property type="molecule type" value="Genomic_DNA"/>
</dbReference>
<sequence length="45" mass="4791">MAVVLVVALVTAVVDAVTGLVRETVASCVYLIELTWWPPAPGNCY</sequence>
<evidence type="ECO:0000313" key="2">
    <source>
        <dbReference type="Proteomes" id="UP000467201"/>
    </source>
</evidence>
<protein>
    <submittedName>
        <fullName evidence="1">Uncharacterized protein</fullName>
    </submittedName>
</protein>
<evidence type="ECO:0000313" key="1">
    <source>
        <dbReference type="EMBL" id="BBZ07545.1"/>
    </source>
</evidence>
<dbReference type="AlphaFoldDB" id="A0A7I7VT31"/>
<dbReference type="KEGG" id="mdr:MDOR_17140"/>
<dbReference type="Proteomes" id="UP000467201">
    <property type="component" value="Chromosome"/>
</dbReference>
<gene>
    <name evidence="1" type="ORF">MDOR_17140</name>
</gene>